<dbReference type="Proteomes" id="UP000199245">
    <property type="component" value="Unassembled WGS sequence"/>
</dbReference>
<dbReference type="EMBL" id="FMZW01000046">
    <property type="protein sequence ID" value="SDF16958.1"/>
    <property type="molecule type" value="Genomic_DNA"/>
</dbReference>
<gene>
    <name evidence="1" type="ORF">SAMN05216337_104653</name>
</gene>
<proteinExistence type="predicted"/>
<name>A0A1G7IWG5_9BRAD</name>
<organism evidence="1 2">
    <name type="scientific">Bradyrhizobium brasilense</name>
    <dbReference type="NCBI Taxonomy" id="1419277"/>
    <lineage>
        <taxon>Bacteria</taxon>
        <taxon>Pseudomonadati</taxon>
        <taxon>Pseudomonadota</taxon>
        <taxon>Alphaproteobacteria</taxon>
        <taxon>Hyphomicrobiales</taxon>
        <taxon>Nitrobacteraceae</taxon>
        <taxon>Bradyrhizobium</taxon>
    </lineage>
</organism>
<evidence type="ECO:0000313" key="1">
    <source>
        <dbReference type="EMBL" id="SDF16958.1"/>
    </source>
</evidence>
<protein>
    <submittedName>
        <fullName evidence="1">Uncharacterized protein</fullName>
    </submittedName>
</protein>
<reference evidence="1 2" key="1">
    <citation type="submission" date="2016-10" db="EMBL/GenBank/DDBJ databases">
        <authorList>
            <person name="de Groot N.N."/>
        </authorList>
    </citation>
    <scope>NUCLEOTIDE SEQUENCE [LARGE SCALE GENOMIC DNA]</scope>
    <source>
        <strain evidence="1 2">R5</strain>
    </source>
</reference>
<evidence type="ECO:0000313" key="2">
    <source>
        <dbReference type="Proteomes" id="UP000199245"/>
    </source>
</evidence>
<accession>A0A1G7IWG5</accession>
<sequence length="67" mass="7362">MVCVSSLERGTVGKDSSPVSGDLMLTFKERRPAVRTLRRWAISVSQNAGAIRECDEHGWMQGRAACP</sequence>
<dbReference type="AlphaFoldDB" id="A0A1G7IWG5"/>